<feature type="compositionally biased region" description="Low complexity" evidence="3">
    <location>
        <begin position="193"/>
        <end position="205"/>
    </location>
</feature>
<gene>
    <name evidence="5" type="ORF">GCM10011419_28800</name>
</gene>
<keyword evidence="1" id="KW-0238">DNA-binding</keyword>
<dbReference type="PROSITE" id="PS50937">
    <property type="entry name" value="HTH_MERR_2"/>
    <property type="match status" value="1"/>
</dbReference>
<dbReference type="Proteomes" id="UP000662678">
    <property type="component" value="Unassembled WGS sequence"/>
</dbReference>
<keyword evidence="2" id="KW-0175">Coiled coil</keyword>
<feature type="region of interest" description="Disordered" evidence="3">
    <location>
        <begin position="136"/>
        <end position="205"/>
    </location>
</feature>
<dbReference type="SUPFAM" id="SSF46955">
    <property type="entry name" value="Putative DNA-binding domain"/>
    <property type="match status" value="1"/>
</dbReference>
<feature type="coiled-coil region" evidence="2">
    <location>
        <begin position="92"/>
        <end position="119"/>
    </location>
</feature>
<dbReference type="InterPro" id="IPR047057">
    <property type="entry name" value="MerR_fam"/>
</dbReference>
<dbReference type="Pfam" id="PF13411">
    <property type="entry name" value="MerR_1"/>
    <property type="match status" value="1"/>
</dbReference>
<evidence type="ECO:0000256" key="3">
    <source>
        <dbReference type="SAM" id="MobiDB-lite"/>
    </source>
</evidence>
<comment type="caution">
    <text evidence="5">The sequence shown here is derived from an EMBL/GenBank/DDBJ whole genome shotgun (WGS) entry which is preliminary data.</text>
</comment>
<evidence type="ECO:0000313" key="6">
    <source>
        <dbReference type="Proteomes" id="UP000662678"/>
    </source>
</evidence>
<evidence type="ECO:0000256" key="1">
    <source>
        <dbReference type="ARBA" id="ARBA00023125"/>
    </source>
</evidence>
<dbReference type="CDD" id="cd04784">
    <property type="entry name" value="HTH_CadR-PbrR"/>
    <property type="match status" value="1"/>
</dbReference>
<dbReference type="SMART" id="SM00422">
    <property type="entry name" value="HTH_MERR"/>
    <property type="match status" value="1"/>
</dbReference>
<dbReference type="PANTHER" id="PTHR30204">
    <property type="entry name" value="REDOX-CYCLING DRUG-SENSING TRANSCRIPTIONAL ACTIVATOR SOXR"/>
    <property type="match status" value="1"/>
</dbReference>
<protein>
    <recommendedName>
        <fullName evidence="4">HTH merR-type domain-containing protein</fullName>
    </recommendedName>
</protein>
<sequence length="205" mass="21934">MQIGELASLAGCPVATVRYYEREGLLPAAVRNENNNYRQYNHSHLDRLTFIRHCRSLDMTHAEIRALLEARQQPDASCESINELIDAHLLHVQARMAELRALEAQLADLRSQCHAAKATRDCGILRGLDHPGDTAWRSPELTHSHVSGCHGSSDAKSGKKVGRMASGHTGSPDAGPVNACPSGAGKDAGAGATGSTAGSDVPRQR</sequence>
<dbReference type="Gene3D" id="1.10.1660.10">
    <property type="match status" value="1"/>
</dbReference>
<keyword evidence="6" id="KW-1185">Reference proteome</keyword>
<name>A0ABQ3HFL9_9NEIS</name>
<organism evidence="5 6">
    <name type="scientific">Vogesella fluminis</name>
    <dbReference type="NCBI Taxonomy" id="1069161"/>
    <lineage>
        <taxon>Bacteria</taxon>
        <taxon>Pseudomonadati</taxon>
        <taxon>Pseudomonadota</taxon>
        <taxon>Betaproteobacteria</taxon>
        <taxon>Neisseriales</taxon>
        <taxon>Chromobacteriaceae</taxon>
        <taxon>Vogesella</taxon>
    </lineage>
</organism>
<reference evidence="6" key="1">
    <citation type="journal article" date="2019" name="Int. J. Syst. Evol. Microbiol.">
        <title>The Global Catalogue of Microorganisms (GCM) 10K type strain sequencing project: providing services to taxonomists for standard genome sequencing and annotation.</title>
        <authorList>
            <consortium name="The Broad Institute Genomics Platform"/>
            <consortium name="The Broad Institute Genome Sequencing Center for Infectious Disease"/>
            <person name="Wu L."/>
            <person name="Ma J."/>
        </authorList>
    </citation>
    <scope>NUCLEOTIDE SEQUENCE [LARGE SCALE GENOMIC DNA]</scope>
    <source>
        <strain evidence="6">KCTC 23713</strain>
    </source>
</reference>
<dbReference type="InterPro" id="IPR009061">
    <property type="entry name" value="DNA-bd_dom_put_sf"/>
</dbReference>
<dbReference type="InterPro" id="IPR011791">
    <property type="entry name" value="CadR-PbrR"/>
</dbReference>
<accession>A0ABQ3HFL9</accession>
<proteinExistence type="predicted"/>
<evidence type="ECO:0000259" key="4">
    <source>
        <dbReference type="PROSITE" id="PS50937"/>
    </source>
</evidence>
<evidence type="ECO:0000313" key="5">
    <source>
        <dbReference type="EMBL" id="GHD81963.1"/>
    </source>
</evidence>
<dbReference type="InterPro" id="IPR000551">
    <property type="entry name" value="MerR-type_HTH_dom"/>
</dbReference>
<dbReference type="EMBL" id="BMYP01000065">
    <property type="protein sequence ID" value="GHD81963.1"/>
    <property type="molecule type" value="Genomic_DNA"/>
</dbReference>
<dbReference type="NCBIfam" id="TIGR02047">
    <property type="entry name" value="CadR-PbrR"/>
    <property type="match status" value="1"/>
</dbReference>
<evidence type="ECO:0000256" key="2">
    <source>
        <dbReference type="SAM" id="Coils"/>
    </source>
</evidence>
<dbReference type="PANTHER" id="PTHR30204:SF92">
    <property type="entry name" value="HTH-TYPE TRANSCRIPTIONAL REGULATOR ZNTR"/>
    <property type="match status" value="1"/>
</dbReference>
<feature type="domain" description="HTH merR-type" evidence="4">
    <location>
        <begin position="1"/>
        <end position="70"/>
    </location>
</feature>